<reference evidence="3 4" key="1">
    <citation type="journal article" date="2023" name="Arcadia Sci">
        <title>De novo assembly of a long-read Amblyomma americanum tick genome.</title>
        <authorList>
            <person name="Chou S."/>
            <person name="Poskanzer K.E."/>
            <person name="Rollins M."/>
            <person name="Thuy-Boun P.S."/>
        </authorList>
    </citation>
    <scope>NUCLEOTIDE SEQUENCE [LARGE SCALE GENOMIC DNA]</scope>
    <source>
        <strain evidence="3">F_SG_1</strain>
        <tissue evidence="3">Salivary glands</tissue>
    </source>
</reference>
<dbReference type="InterPro" id="IPR027417">
    <property type="entry name" value="P-loop_NTPase"/>
</dbReference>
<protein>
    <recommendedName>
        <fullName evidence="2">SF4 helicase domain-containing protein</fullName>
    </recommendedName>
</protein>
<dbReference type="GO" id="GO:0043139">
    <property type="term" value="F:5'-3' DNA helicase activity"/>
    <property type="evidence" value="ECO:0007669"/>
    <property type="project" value="InterPro"/>
</dbReference>
<dbReference type="Pfam" id="PF13481">
    <property type="entry name" value="AAA_25"/>
    <property type="match status" value="1"/>
</dbReference>
<proteinExistence type="predicted"/>
<keyword evidence="4" id="KW-1185">Reference proteome</keyword>
<gene>
    <name evidence="3" type="ORF">V5799_016202</name>
</gene>
<dbReference type="AlphaFoldDB" id="A0AAQ4F739"/>
<dbReference type="PROSITE" id="PS51199">
    <property type="entry name" value="SF4_HELICASE"/>
    <property type="match status" value="1"/>
</dbReference>
<dbReference type="GO" id="GO:0003697">
    <property type="term" value="F:single-stranded DNA binding"/>
    <property type="evidence" value="ECO:0007669"/>
    <property type="project" value="InterPro"/>
</dbReference>
<name>A0AAQ4F739_AMBAM</name>
<accession>A0AAQ4F739</accession>
<dbReference type="GO" id="GO:0005524">
    <property type="term" value="F:ATP binding"/>
    <property type="evidence" value="ECO:0007669"/>
    <property type="project" value="InterPro"/>
</dbReference>
<dbReference type="InterPro" id="IPR034154">
    <property type="entry name" value="TOPRIM_DnaG/twinkle"/>
</dbReference>
<feature type="domain" description="SF4 helicase" evidence="2">
    <location>
        <begin position="402"/>
        <end position="678"/>
    </location>
</feature>
<evidence type="ECO:0000313" key="4">
    <source>
        <dbReference type="Proteomes" id="UP001321473"/>
    </source>
</evidence>
<dbReference type="Gene3D" id="3.40.50.300">
    <property type="entry name" value="P-loop containing nucleotide triphosphate hydrolases"/>
    <property type="match status" value="1"/>
</dbReference>
<evidence type="ECO:0000313" key="3">
    <source>
        <dbReference type="EMBL" id="KAK8782458.1"/>
    </source>
</evidence>
<dbReference type="GO" id="GO:0005739">
    <property type="term" value="C:mitochondrion"/>
    <property type="evidence" value="ECO:0007669"/>
    <property type="project" value="TreeGrafter"/>
</dbReference>
<feature type="region of interest" description="Disordered" evidence="1">
    <location>
        <begin position="670"/>
        <end position="700"/>
    </location>
</feature>
<dbReference type="PANTHER" id="PTHR12873">
    <property type="entry name" value="T7-LIKE MITOCHONDRIAL DNA HELICASE"/>
    <property type="match status" value="1"/>
</dbReference>
<dbReference type="InterPro" id="IPR027032">
    <property type="entry name" value="Twinkle-like"/>
</dbReference>
<evidence type="ECO:0000259" key="2">
    <source>
        <dbReference type="PROSITE" id="PS51199"/>
    </source>
</evidence>
<dbReference type="EMBL" id="JARKHS020006657">
    <property type="protein sequence ID" value="KAK8782458.1"/>
    <property type="molecule type" value="Genomic_DNA"/>
</dbReference>
<dbReference type="InterPro" id="IPR007694">
    <property type="entry name" value="DNA_helicase_DnaB-like_C"/>
</dbReference>
<dbReference type="PANTHER" id="PTHR12873:SF0">
    <property type="entry name" value="TWINKLE MTDNA HELICASE"/>
    <property type="match status" value="1"/>
</dbReference>
<dbReference type="SUPFAM" id="SSF52540">
    <property type="entry name" value="P-loop containing nucleoside triphosphate hydrolases"/>
    <property type="match status" value="1"/>
</dbReference>
<comment type="caution">
    <text evidence="3">The sequence shown here is derived from an EMBL/GenBank/DDBJ whole genome shotgun (WGS) entry which is preliminary data.</text>
</comment>
<dbReference type="GO" id="GO:0006264">
    <property type="term" value="P:mitochondrial DNA replication"/>
    <property type="evidence" value="ECO:0007669"/>
    <property type="project" value="TreeGrafter"/>
</dbReference>
<dbReference type="Gene3D" id="3.40.1360.10">
    <property type="match status" value="1"/>
</dbReference>
<dbReference type="CDD" id="cd01122">
    <property type="entry name" value="Twinkle_C"/>
    <property type="match status" value="1"/>
</dbReference>
<evidence type="ECO:0000256" key="1">
    <source>
        <dbReference type="SAM" id="MobiDB-lite"/>
    </source>
</evidence>
<dbReference type="CDD" id="cd01029">
    <property type="entry name" value="TOPRIM_primases"/>
    <property type="match status" value="1"/>
</dbReference>
<dbReference type="Proteomes" id="UP001321473">
    <property type="component" value="Unassembled WGS sequence"/>
</dbReference>
<organism evidence="3 4">
    <name type="scientific">Amblyomma americanum</name>
    <name type="common">Lone star tick</name>
    <dbReference type="NCBI Taxonomy" id="6943"/>
    <lineage>
        <taxon>Eukaryota</taxon>
        <taxon>Metazoa</taxon>
        <taxon>Ecdysozoa</taxon>
        <taxon>Arthropoda</taxon>
        <taxon>Chelicerata</taxon>
        <taxon>Arachnida</taxon>
        <taxon>Acari</taxon>
        <taxon>Parasitiformes</taxon>
        <taxon>Ixodida</taxon>
        <taxon>Ixodoidea</taxon>
        <taxon>Ixodidae</taxon>
        <taxon>Amblyomminae</taxon>
        <taxon>Amblyomma</taxon>
    </lineage>
</organism>
<sequence length="700" mass="78894">MAGKLMRYSYLLTRCPDTGAADVAGLSSSVSGLSYVRYNYIMKQLHGMQRHSLALPNALMQRRTMATVLNATDIAPVTVSKIKKVLRENSVGFEEGYTCLKVLCPICQHDPSCADTHKTAPAMAFINVITGLFICYNCHVVTSWRNLQDYFAIEEMAELREKLSVGSAVFPNEQEIKDVQSLYDSSTRLADAESSLLQQVISRFGLQRIHPVTMKAMDVRLSEDESSILFPIYGPSKKLVALKSIEVTGDHEATNVFPRSSVVGVFGWHRIKRGHQELILTATEKDALAIVQETNLPVATLLSGTSNLPLEVLPLFEQFDKITLWFGNRLQDWESVKVFARKLGEKRCYYIRPKEGYPLAALQAKPRSQLPDVLKRCQPVSHRAITTFHSLRAAVADLLQNMDTFVGVRWQRFPGLVRLLKGFRTGELTVFTGPTGSGKTTFMCEYSLDLCMQGVNTLWGSFEIQNEKLAKIMLTQFSKISLENNMEEFDSWADKFELLPLYFMTFHGEETMKNVMDAMSHAVYVHDIQHVVVDNVQFMMGVGMDSSNVDRFWRQDLLIAAFRRFATQHNCHVTLVMHPRKEYVLANAAKHVLAAQSNFTPTSQERDSEELSTSSIFGGAKASQEADNVLILQDRRLNSQQGRKHLQVTKNRFDGDIGSVPLEFNKENLTFSESTSPFKKPPETKPKSASFHNGLPSWRS</sequence>